<evidence type="ECO:0000313" key="2">
    <source>
        <dbReference type="Proteomes" id="UP000192660"/>
    </source>
</evidence>
<protein>
    <recommendedName>
        <fullName evidence="3">DUF177 domain-containing protein</fullName>
    </recommendedName>
</protein>
<organism evidence="1 2">
    <name type="scientific">Sulfobacillus thermosulfidooxidans (strain DSM 9293 / VKM B-1269 / AT-1)</name>
    <dbReference type="NCBI Taxonomy" id="929705"/>
    <lineage>
        <taxon>Bacteria</taxon>
        <taxon>Bacillati</taxon>
        <taxon>Bacillota</taxon>
        <taxon>Clostridia</taxon>
        <taxon>Eubacteriales</taxon>
        <taxon>Clostridiales Family XVII. Incertae Sedis</taxon>
        <taxon>Sulfobacillus</taxon>
    </lineage>
</organism>
<dbReference type="STRING" id="28034.BFX07_07180"/>
<sequence>MHIRVSDVKKWVGRQETQHLSEDWPEVVQERSAYPMRGVAEMDVTVRNIGRALIVELEGIGHVSAVCSRCLETFDLAVPFSAAEEFREEAGNSDPNEDFFRFQGDKIYLDDIVADAFGVSIPYAPVCHDDCQGLCPICGTNLNTDSCECETPTDNRWAALSRIKFPEDPSPSQH</sequence>
<name>A0A1W1WM86_SULTA</name>
<keyword evidence="2" id="KW-1185">Reference proteome</keyword>
<dbReference type="EMBL" id="FWWY01000001">
    <property type="protein sequence ID" value="SMC07407.1"/>
    <property type="molecule type" value="Genomic_DNA"/>
</dbReference>
<dbReference type="PANTHER" id="PTHR34374">
    <property type="entry name" value="LARGE RIBOSOMAL RNA SUBUNIT ACCUMULATION PROTEIN YCED HOMOLOG 1, CHLOROPLASTIC"/>
    <property type="match status" value="1"/>
</dbReference>
<reference evidence="2" key="1">
    <citation type="submission" date="2017-04" db="EMBL/GenBank/DDBJ databases">
        <authorList>
            <person name="Varghese N."/>
            <person name="Submissions S."/>
        </authorList>
    </citation>
    <scope>NUCLEOTIDE SEQUENCE [LARGE SCALE GENOMIC DNA]</scope>
    <source>
        <strain evidence="2">DSM 9293</strain>
    </source>
</reference>
<evidence type="ECO:0000313" key="1">
    <source>
        <dbReference type="EMBL" id="SMC07407.1"/>
    </source>
</evidence>
<dbReference type="OrthoDB" id="9790372at2"/>
<dbReference type="AlphaFoldDB" id="A0A1W1WM86"/>
<evidence type="ECO:0008006" key="3">
    <source>
        <dbReference type="Google" id="ProtNLM"/>
    </source>
</evidence>
<dbReference type="PANTHER" id="PTHR34374:SF1">
    <property type="entry name" value="LARGE RIBOSOMAL RNA SUBUNIT ACCUMULATION PROTEIN YCED HOMOLOG 1, CHLOROPLASTIC"/>
    <property type="match status" value="1"/>
</dbReference>
<gene>
    <name evidence="1" type="ORF">SAMN00768000_3371</name>
</gene>
<dbReference type="Proteomes" id="UP000192660">
    <property type="component" value="Unassembled WGS sequence"/>
</dbReference>
<dbReference type="RefSeq" id="WP_020374703.1">
    <property type="nucleotide sequence ID" value="NZ_FWWY01000001.1"/>
</dbReference>
<dbReference type="InterPro" id="IPR003772">
    <property type="entry name" value="YceD"/>
</dbReference>
<accession>A0A1W1WM86</accession>
<proteinExistence type="predicted"/>
<dbReference type="Pfam" id="PF02620">
    <property type="entry name" value="YceD"/>
    <property type="match status" value="1"/>
</dbReference>